<dbReference type="Pfam" id="PF13692">
    <property type="entry name" value="Glyco_trans_1_4"/>
    <property type="match status" value="1"/>
</dbReference>
<accession>A0A9X2V8C5</accession>
<protein>
    <submittedName>
        <fullName evidence="1">Glycosyltransferase involved in cell wall biosynthesis</fullName>
    </submittedName>
</protein>
<dbReference type="AlphaFoldDB" id="A0A9X2V8C5"/>
<gene>
    <name evidence="1" type="ORF">GGP45_003087</name>
</gene>
<evidence type="ECO:0000313" key="1">
    <source>
        <dbReference type="EMBL" id="MCS4122720.1"/>
    </source>
</evidence>
<name>A0A9X2V8C5_9BACT</name>
<comment type="caution">
    <text evidence="1">The sequence shown here is derived from an EMBL/GenBank/DDBJ whole genome shotgun (WGS) entry which is preliminary data.</text>
</comment>
<reference evidence="1" key="1">
    <citation type="submission" date="2022-08" db="EMBL/GenBank/DDBJ databases">
        <title>Genomic Encyclopedia of Type Strains, Phase V (KMG-V): Genome sequencing to study the core and pangenomes of soil and plant-associated prokaryotes.</title>
        <authorList>
            <person name="Whitman W."/>
        </authorList>
    </citation>
    <scope>NUCLEOTIDE SEQUENCE</scope>
    <source>
        <strain evidence="1">SP3026</strain>
    </source>
</reference>
<sequence>MSSFLFLHADTPWVYTLAGRLAERHVVHAVQFSDWLVYWRQQPSWPENGHADAMRRTMKVLPTGYAGRLAWIARPFVRRTVDGWRAELREESGTEPWVVVCYPYAAPWVRNVPDERLVYYNLDEYTLYRPERAERIRAQETELVERAACTVCLSQYQVDALEERHPDHADRIAHYPLGVRKSFLHPSPEEPPAPNRVVYVGNVGSRVDWALVADVVERCPNLTFTIVGGPIEDSPTADWEHERAHVLRKPNVDHPGRVPQDEVPDYYHSHAVNWIPYDLDHPFNRASCPTKIMDGIASGRPVVSTSVPECWQYPEWITIADDPETTAEVLRARAARRAHDPDRARRQVAFARKHTWKERAQAFENRLGEKKKQAGAST</sequence>
<dbReference type="Gene3D" id="3.40.50.2000">
    <property type="entry name" value="Glycogen Phosphorylase B"/>
    <property type="match status" value="1"/>
</dbReference>
<organism evidence="1 2">
    <name type="scientific">Salinibacter ruber</name>
    <dbReference type="NCBI Taxonomy" id="146919"/>
    <lineage>
        <taxon>Bacteria</taxon>
        <taxon>Pseudomonadati</taxon>
        <taxon>Rhodothermota</taxon>
        <taxon>Rhodothermia</taxon>
        <taxon>Rhodothermales</taxon>
        <taxon>Salinibacteraceae</taxon>
        <taxon>Salinibacter</taxon>
    </lineage>
</organism>
<dbReference type="Proteomes" id="UP001155144">
    <property type="component" value="Unassembled WGS sequence"/>
</dbReference>
<dbReference type="RefSeq" id="WP_259040429.1">
    <property type="nucleotide sequence ID" value="NZ_JANUBL010000009.1"/>
</dbReference>
<evidence type="ECO:0000313" key="2">
    <source>
        <dbReference type="Proteomes" id="UP001155144"/>
    </source>
</evidence>
<dbReference type="SUPFAM" id="SSF53756">
    <property type="entry name" value="UDP-Glycosyltransferase/glycogen phosphorylase"/>
    <property type="match status" value="1"/>
</dbReference>
<proteinExistence type="predicted"/>
<dbReference type="EMBL" id="JANUBL010000009">
    <property type="protein sequence ID" value="MCS4122720.1"/>
    <property type="molecule type" value="Genomic_DNA"/>
</dbReference>